<proteinExistence type="predicted"/>
<dbReference type="InterPro" id="IPR023186">
    <property type="entry name" value="IUNH"/>
</dbReference>
<evidence type="ECO:0000313" key="6">
    <source>
        <dbReference type="Proteomes" id="UP000526083"/>
    </source>
</evidence>
<feature type="region of interest" description="Disordered" evidence="3">
    <location>
        <begin position="290"/>
        <end position="310"/>
    </location>
</feature>
<evidence type="ECO:0000313" key="5">
    <source>
        <dbReference type="EMBL" id="MBA8815174.1"/>
    </source>
</evidence>
<dbReference type="InterPro" id="IPR001910">
    <property type="entry name" value="Inosine/uridine_hydrolase_dom"/>
</dbReference>
<evidence type="ECO:0000256" key="3">
    <source>
        <dbReference type="SAM" id="MobiDB-lite"/>
    </source>
</evidence>
<dbReference type="Gene3D" id="3.90.245.10">
    <property type="entry name" value="Ribonucleoside hydrolase-like"/>
    <property type="match status" value="1"/>
</dbReference>
<keyword evidence="2" id="KW-0326">Glycosidase</keyword>
<dbReference type="InterPro" id="IPR036452">
    <property type="entry name" value="Ribo_hydro-like"/>
</dbReference>
<evidence type="ECO:0000256" key="1">
    <source>
        <dbReference type="ARBA" id="ARBA00022801"/>
    </source>
</evidence>
<accession>A0A7W3PKT6</accession>
<organism evidence="5 6">
    <name type="scientific">Microbacterium halimionae</name>
    <dbReference type="NCBI Taxonomy" id="1526413"/>
    <lineage>
        <taxon>Bacteria</taxon>
        <taxon>Bacillati</taxon>
        <taxon>Actinomycetota</taxon>
        <taxon>Actinomycetes</taxon>
        <taxon>Micrococcales</taxon>
        <taxon>Microbacteriaceae</taxon>
        <taxon>Microbacterium</taxon>
    </lineage>
</organism>
<reference evidence="5 6" key="1">
    <citation type="submission" date="2020-07" db="EMBL/GenBank/DDBJ databases">
        <title>Sequencing the genomes of 1000 actinobacteria strains.</title>
        <authorList>
            <person name="Klenk H.-P."/>
        </authorList>
    </citation>
    <scope>NUCLEOTIDE SEQUENCE [LARGE SCALE GENOMIC DNA]</scope>
    <source>
        <strain evidence="5 6">DSM 27576</strain>
    </source>
</reference>
<dbReference type="EMBL" id="JACGWY010000001">
    <property type="protein sequence ID" value="MBA8815174.1"/>
    <property type="molecule type" value="Genomic_DNA"/>
</dbReference>
<dbReference type="Pfam" id="PF01156">
    <property type="entry name" value="IU_nuc_hydro"/>
    <property type="match status" value="1"/>
</dbReference>
<dbReference type="GO" id="GO:0008477">
    <property type="term" value="F:purine nucleosidase activity"/>
    <property type="evidence" value="ECO:0007669"/>
    <property type="project" value="TreeGrafter"/>
</dbReference>
<keyword evidence="6" id="KW-1185">Reference proteome</keyword>
<dbReference type="Proteomes" id="UP000526083">
    <property type="component" value="Unassembled WGS sequence"/>
</dbReference>
<dbReference type="PANTHER" id="PTHR12304">
    <property type="entry name" value="INOSINE-URIDINE PREFERRING NUCLEOSIDE HYDROLASE"/>
    <property type="match status" value="1"/>
</dbReference>
<dbReference type="GO" id="GO:0006152">
    <property type="term" value="P:purine nucleoside catabolic process"/>
    <property type="evidence" value="ECO:0007669"/>
    <property type="project" value="TreeGrafter"/>
</dbReference>
<dbReference type="SUPFAM" id="SSF53590">
    <property type="entry name" value="Nucleoside hydrolase"/>
    <property type="match status" value="1"/>
</dbReference>
<gene>
    <name evidence="5" type="ORF">FHX48_000226</name>
</gene>
<evidence type="ECO:0000259" key="4">
    <source>
        <dbReference type="Pfam" id="PF01156"/>
    </source>
</evidence>
<feature type="domain" description="Inosine/uridine-preferring nucleoside hydrolase" evidence="4">
    <location>
        <begin position="39"/>
        <end position="274"/>
    </location>
</feature>
<sequence>MTTIPESDSLQIAASTRRWQLGESPWQAIQPSAGPRARVIIDNDFSGDPDDLIQIVHHVLSPSVDIRAVVASHLRPGDVFDSSAHTADNAAAVVKGVFARMGLDSADAIYTGSNHALLDRETPQHSPAVDAIIAEALRDDVQSPLFYVAGGGLTDIASAYLIEPRIADRLTLVWIGGGEHEELAAPPPGAMPIEYNLLIDVVAGQVVFNDSSLTIWQVPRDVYRQCLVSDAELRLRVAATGPLGRYMYDEIARVVGMVGIHASGASETYALGDSPLVLLTALQSIFEPDSASSQHVERSTPALDDDGGYSAVPGARPMRVYTWVDTRLMFEDFYLKLAEFSRWHAEGAA</sequence>
<dbReference type="PANTHER" id="PTHR12304:SF4">
    <property type="entry name" value="URIDINE NUCLEOSIDASE"/>
    <property type="match status" value="1"/>
</dbReference>
<dbReference type="GO" id="GO:0005829">
    <property type="term" value="C:cytosol"/>
    <property type="evidence" value="ECO:0007669"/>
    <property type="project" value="TreeGrafter"/>
</dbReference>
<protein>
    <submittedName>
        <fullName evidence="5">Inosine-uridine nucleoside N-ribohydrolase</fullName>
    </submittedName>
</protein>
<evidence type="ECO:0000256" key="2">
    <source>
        <dbReference type="ARBA" id="ARBA00023295"/>
    </source>
</evidence>
<keyword evidence="1 5" id="KW-0378">Hydrolase</keyword>
<dbReference type="RefSeq" id="WP_167044219.1">
    <property type="nucleotide sequence ID" value="NZ_JAAOZB010000001.1"/>
</dbReference>
<dbReference type="AlphaFoldDB" id="A0A7W3PKT6"/>
<name>A0A7W3PKT6_9MICO</name>
<comment type="caution">
    <text evidence="5">The sequence shown here is derived from an EMBL/GenBank/DDBJ whole genome shotgun (WGS) entry which is preliminary data.</text>
</comment>